<reference evidence="2" key="3">
    <citation type="submission" date="2015-06" db="UniProtKB">
        <authorList>
            <consortium name="EnsemblMetazoa"/>
        </authorList>
    </citation>
    <scope>IDENTIFICATION</scope>
</reference>
<organism evidence="2 3">
    <name type="scientific">Helobdella robusta</name>
    <name type="common">Californian leech</name>
    <dbReference type="NCBI Taxonomy" id="6412"/>
    <lineage>
        <taxon>Eukaryota</taxon>
        <taxon>Metazoa</taxon>
        <taxon>Spiralia</taxon>
        <taxon>Lophotrochozoa</taxon>
        <taxon>Annelida</taxon>
        <taxon>Clitellata</taxon>
        <taxon>Hirudinea</taxon>
        <taxon>Rhynchobdellida</taxon>
        <taxon>Glossiphoniidae</taxon>
        <taxon>Helobdella</taxon>
    </lineage>
</organism>
<dbReference type="EMBL" id="KB095905">
    <property type="protein sequence ID" value="ESO10024.1"/>
    <property type="molecule type" value="Genomic_DNA"/>
</dbReference>
<gene>
    <name evidence="2" type="primary">20202112</name>
    <name evidence="1" type="ORF">HELRODRAFT_167861</name>
</gene>
<dbReference type="CTD" id="20202112"/>
<sequence length="479" mass="54606">MTPKLHKSFKKGLYIVSLVHQKGKVLVTGEDVLPTIEIQCEQTPSSVALKSDFYWLSKVICNWSNVKPLKNIFERPSTITDSLHFRSCLLQSVYQMQKIVGYEDLGNLHYQILNDPNSGSQIFLFIKNLPDDLRVTSSLKWGSVNKLIKKKMNSFEKSEEKAEQAQMDTNTMDYITANIPDLVSFNDSCVTRLPRGLYIGYVKLTSYIDQLRIIVPDNLSNVFPFVQVRNNAKVSSEEWDSLINLTATPTKLNKVDSTLQHNFINQLYESSLELMRDVGVPEEDFLEHRVYMNEVFEFSSEVSFILLMPNFKQVCSGLGEEEKTIPGHISLPLQQFEIYHMKTYHPDLTKRYALLSTLLEAEVGVTNHLIRQGVSSDDEMKLRNEIQILNQQQKKLDDAWKSMRWIAEVIGNARDSKSTSCLALENLRSRLNSPEDGSDASLTSTDTNLTFTFSTNLSEDVVILAAMLTTNQISEKMKN</sequence>
<evidence type="ECO:0000313" key="3">
    <source>
        <dbReference type="Proteomes" id="UP000015101"/>
    </source>
</evidence>
<dbReference type="PANTHER" id="PTHR21437">
    <property type="entry name" value="WIDE AWAKE"/>
    <property type="match status" value="1"/>
</dbReference>
<evidence type="ECO:0000313" key="1">
    <source>
        <dbReference type="EMBL" id="ESO10024.1"/>
    </source>
</evidence>
<dbReference type="InParanoid" id="T1EZW2"/>
<dbReference type="eggNOG" id="KOG4485">
    <property type="taxonomic scope" value="Eukaryota"/>
</dbReference>
<dbReference type="GeneID" id="20202112"/>
<dbReference type="OMA" id="FASTHRM"/>
<dbReference type="Proteomes" id="UP000015101">
    <property type="component" value="Unassembled WGS sequence"/>
</dbReference>
<dbReference type="OrthoDB" id="2428204at2759"/>
<keyword evidence="3" id="KW-1185">Reference proteome</keyword>
<dbReference type="InterPro" id="IPR039269">
    <property type="entry name" value="ANKFN1"/>
</dbReference>
<dbReference type="KEGG" id="hro:HELRODRAFT_167861"/>
<dbReference type="EnsemblMetazoa" id="HelroT167861">
    <property type="protein sequence ID" value="HelroP167861"/>
    <property type="gene ID" value="HelroG167861"/>
</dbReference>
<dbReference type="RefSeq" id="XP_009011838.1">
    <property type="nucleotide sequence ID" value="XM_009013590.1"/>
</dbReference>
<dbReference type="EMBL" id="AMQM01002856">
    <property type="status" value="NOT_ANNOTATED_CDS"/>
    <property type="molecule type" value="Genomic_DNA"/>
</dbReference>
<dbReference type="AlphaFoldDB" id="T1EZW2"/>
<accession>T1EZW2</accession>
<name>T1EZW2_HELRO</name>
<evidence type="ECO:0000313" key="2">
    <source>
        <dbReference type="EnsemblMetazoa" id="HelroP167861"/>
    </source>
</evidence>
<dbReference type="HOGENOM" id="CLU_570220_0_0_1"/>
<dbReference type="PANTHER" id="PTHR21437:SF1">
    <property type="entry name" value="WIDE AWAKE"/>
    <property type="match status" value="1"/>
</dbReference>
<reference evidence="1 3" key="2">
    <citation type="journal article" date="2013" name="Nature">
        <title>Insights into bilaterian evolution from three spiralian genomes.</title>
        <authorList>
            <person name="Simakov O."/>
            <person name="Marletaz F."/>
            <person name="Cho S.J."/>
            <person name="Edsinger-Gonzales E."/>
            <person name="Havlak P."/>
            <person name="Hellsten U."/>
            <person name="Kuo D.H."/>
            <person name="Larsson T."/>
            <person name="Lv J."/>
            <person name="Arendt D."/>
            <person name="Savage R."/>
            <person name="Osoegawa K."/>
            <person name="de Jong P."/>
            <person name="Grimwood J."/>
            <person name="Chapman J.A."/>
            <person name="Shapiro H."/>
            <person name="Aerts A."/>
            <person name="Otillar R.P."/>
            <person name="Terry A.Y."/>
            <person name="Boore J.L."/>
            <person name="Grigoriev I.V."/>
            <person name="Lindberg D.R."/>
            <person name="Seaver E.C."/>
            <person name="Weisblat D.A."/>
            <person name="Putnam N.H."/>
            <person name="Rokhsar D.S."/>
        </authorList>
    </citation>
    <scope>NUCLEOTIDE SEQUENCE</scope>
</reference>
<reference evidence="3" key="1">
    <citation type="submission" date="2012-12" db="EMBL/GenBank/DDBJ databases">
        <authorList>
            <person name="Hellsten U."/>
            <person name="Grimwood J."/>
            <person name="Chapman J.A."/>
            <person name="Shapiro H."/>
            <person name="Aerts A."/>
            <person name="Otillar R.P."/>
            <person name="Terry A.Y."/>
            <person name="Boore J.L."/>
            <person name="Simakov O."/>
            <person name="Marletaz F."/>
            <person name="Cho S.-J."/>
            <person name="Edsinger-Gonzales E."/>
            <person name="Havlak P."/>
            <person name="Kuo D.-H."/>
            <person name="Larsson T."/>
            <person name="Lv J."/>
            <person name="Arendt D."/>
            <person name="Savage R."/>
            <person name="Osoegawa K."/>
            <person name="de Jong P."/>
            <person name="Lindberg D.R."/>
            <person name="Seaver E.C."/>
            <person name="Weisblat D.A."/>
            <person name="Putnam N.H."/>
            <person name="Grigoriev I.V."/>
            <person name="Rokhsar D.S."/>
        </authorList>
    </citation>
    <scope>NUCLEOTIDE SEQUENCE</scope>
</reference>
<proteinExistence type="predicted"/>
<protein>
    <submittedName>
        <fullName evidence="1 2">Uncharacterized protein</fullName>
    </submittedName>
</protein>